<name>A0ABD0XQP8_UMBPY</name>
<proteinExistence type="predicted"/>
<reference evidence="3 4" key="1">
    <citation type="submission" date="2024-06" db="EMBL/GenBank/DDBJ databases">
        <authorList>
            <person name="Pan Q."/>
            <person name="Wen M."/>
            <person name="Jouanno E."/>
            <person name="Zahm M."/>
            <person name="Klopp C."/>
            <person name="Cabau C."/>
            <person name="Louis A."/>
            <person name="Berthelot C."/>
            <person name="Parey E."/>
            <person name="Roest Crollius H."/>
            <person name="Montfort J."/>
            <person name="Robinson-Rechavi M."/>
            <person name="Bouchez O."/>
            <person name="Lampietro C."/>
            <person name="Lopez Roques C."/>
            <person name="Donnadieu C."/>
            <person name="Postlethwait J."/>
            <person name="Bobe J."/>
            <person name="Verreycken H."/>
            <person name="Guiguen Y."/>
        </authorList>
    </citation>
    <scope>NUCLEOTIDE SEQUENCE [LARGE SCALE GENOMIC DNA]</scope>
    <source>
        <strain evidence="3">Up_M1</strain>
        <tissue evidence="3">Testis</tissue>
    </source>
</reference>
<keyword evidence="1" id="KW-0175">Coiled coil</keyword>
<dbReference type="AlphaFoldDB" id="A0ABD0XQP8"/>
<evidence type="ECO:0000313" key="4">
    <source>
        <dbReference type="Proteomes" id="UP001557470"/>
    </source>
</evidence>
<sequence>MNSINYGDGGGAGKEKVCWTEKEGLWLNIVVKEEKEEEAVSINREVDAVTGRGENELVRVKEEEVTVKEEEDNVIEAEDVSEVKEGEITVTLEEESGDVLNTGEMADSSSDSRPSGKPPTEPPKPARRHPCSEYCTQMDKQAQPPNGNIASFHSVYR</sequence>
<evidence type="ECO:0000256" key="2">
    <source>
        <dbReference type="SAM" id="MobiDB-lite"/>
    </source>
</evidence>
<comment type="caution">
    <text evidence="3">The sequence shown here is derived from an EMBL/GenBank/DDBJ whole genome shotgun (WGS) entry which is preliminary data.</text>
</comment>
<dbReference type="Proteomes" id="UP001557470">
    <property type="component" value="Unassembled WGS sequence"/>
</dbReference>
<organism evidence="3 4">
    <name type="scientific">Umbra pygmaea</name>
    <name type="common">Eastern mudminnow</name>
    <dbReference type="NCBI Taxonomy" id="75934"/>
    <lineage>
        <taxon>Eukaryota</taxon>
        <taxon>Metazoa</taxon>
        <taxon>Chordata</taxon>
        <taxon>Craniata</taxon>
        <taxon>Vertebrata</taxon>
        <taxon>Euteleostomi</taxon>
        <taxon>Actinopterygii</taxon>
        <taxon>Neopterygii</taxon>
        <taxon>Teleostei</taxon>
        <taxon>Protacanthopterygii</taxon>
        <taxon>Esociformes</taxon>
        <taxon>Umbridae</taxon>
        <taxon>Umbra</taxon>
    </lineage>
</organism>
<evidence type="ECO:0000256" key="1">
    <source>
        <dbReference type="SAM" id="Coils"/>
    </source>
</evidence>
<dbReference type="EMBL" id="JAGEUA010000002">
    <property type="protein sequence ID" value="KAL1005375.1"/>
    <property type="molecule type" value="Genomic_DNA"/>
</dbReference>
<evidence type="ECO:0000313" key="3">
    <source>
        <dbReference type="EMBL" id="KAL1005375.1"/>
    </source>
</evidence>
<feature type="region of interest" description="Disordered" evidence="2">
    <location>
        <begin position="93"/>
        <end position="157"/>
    </location>
</feature>
<gene>
    <name evidence="3" type="ORF">UPYG_G00058250</name>
</gene>
<protein>
    <submittedName>
        <fullName evidence="3">Uncharacterized protein</fullName>
    </submittedName>
</protein>
<accession>A0ABD0XQP8</accession>
<feature type="compositionally biased region" description="Polar residues" evidence="2">
    <location>
        <begin position="134"/>
        <end position="151"/>
    </location>
</feature>
<keyword evidence="4" id="KW-1185">Reference proteome</keyword>
<feature type="coiled-coil region" evidence="1">
    <location>
        <begin position="32"/>
        <end position="80"/>
    </location>
</feature>